<dbReference type="InterPro" id="IPR000276">
    <property type="entry name" value="GPCR_Rhodpsn"/>
</dbReference>
<evidence type="ECO:0000259" key="10">
    <source>
        <dbReference type="PROSITE" id="PS50262"/>
    </source>
</evidence>
<organism evidence="11 12">
    <name type="scientific">Caenorhabditis bovis</name>
    <dbReference type="NCBI Taxonomy" id="2654633"/>
    <lineage>
        <taxon>Eukaryota</taxon>
        <taxon>Metazoa</taxon>
        <taxon>Ecdysozoa</taxon>
        <taxon>Nematoda</taxon>
        <taxon>Chromadorea</taxon>
        <taxon>Rhabditida</taxon>
        <taxon>Rhabditina</taxon>
        <taxon>Rhabditomorpha</taxon>
        <taxon>Rhabditoidea</taxon>
        <taxon>Rhabditidae</taxon>
        <taxon>Peloderinae</taxon>
        <taxon>Caenorhabditis</taxon>
    </lineage>
</organism>
<reference evidence="11 12" key="1">
    <citation type="submission" date="2020-04" db="EMBL/GenBank/DDBJ databases">
        <authorList>
            <person name="Laetsch R D."/>
            <person name="Stevens L."/>
            <person name="Kumar S."/>
            <person name="Blaxter L. M."/>
        </authorList>
    </citation>
    <scope>NUCLEOTIDE SEQUENCE [LARGE SCALE GENOMIC DNA]</scope>
</reference>
<dbReference type="GO" id="GO:0004930">
    <property type="term" value="F:G protein-coupled receptor activity"/>
    <property type="evidence" value="ECO:0007669"/>
    <property type="project" value="UniProtKB-KW"/>
</dbReference>
<feature type="transmembrane region" description="Helical" evidence="9">
    <location>
        <begin position="52"/>
        <end position="76"/>
    </location>
</feature>
<dbReference type="FunFam" id="1.20.1070.10:FF:000431">
    <property type="entry name" value="NeuroPeptide Receptor family"/>
    <property type="match status" value="1"/>
</dbReference>
<dbReference type="SUPFAM" id="SSF81321">
    <property type="entry name" value="Family A G protein-coupled receptor-like"/>
    <property type="match status" value="1"/>
</dbReference>
<evidence type="ECO:0000256" key="9">
    <source>
        <dbReference type="SAM" id="Phobius"/>
    </source>
</evidence>
<dbReference type="Gene3D" id="1.20.1070.10">
    <property type="entry name" value="Rhodopsin 7-helix transmembrane proteins"/>
    <property type="match status" value="1"/>
</dbReference>
<protein>
    <recommendedName>
        <fullName evidence="10">G-protein coupled receptors family 1 profile domain-containing protein</fullName>
    </recommendedName>
</protein>
<dbReference type="Proteomes" id="UP000494206">
    <property type="component" value="Unassembled WGS sequence"/>
</dbReference>
<keyword evidence="2" id="KW-1003">Cell membrane</keyword>
<dbReference type="CDD" id="cd00637">
    <property type="entry name" value="7tm_classA_rhodopsin-like"/>
    <property type="match status" value="1"/>
</dbReference>
<comment type="caution">
    <text evidence="11">The sequence shown here is derived from an EMBL/GenBank/DDBJ whole genome shotgun (WGS) entry which is preliminary data.</text>
</comment>
<gene>
    <name evidence="11" type="ORF">CBOVIS_LOCUS6078</name>
</gene>
<evidence type="ECO:0000256" key="6">
    <source>
        <dbReference type="ARBA" id="ARBA00023136"/>
    </source>
</evidence>
<dbReference type="AlphaFoldDB" id="A0A8S1EUA3"/>
<dbReference type="PRINTS" id="PR00237">
    <property type="entry name" value="GPCRRHODOPSN"/>
</dbReference>
<feature type="domain" description="G-protein coupled receptors family 1 profile" evidence="10">
    <location>
        <begin position="34"/>
        <end position="297"/>
    </location>
</feature>
<proteinExistence type="predicted"/>
<evidence type="ECO:0000313" key="12">
    <source>
        <dbReference type="Proteomes" id="UP000494206"/>
    </source>
</evidence>
<evidence type="ECO:0000313" key="11">
    <source>
        <dbReference type="EMBL" id="CAB3403635.1"/>
    </source>
</evidence>
<dbReference type="GO" id="GO:0042277">
    <property type="term" value="F:peptide binding"/>
    <property type="evidence" value="ECO:0007669"/>
    <property type="project" value="TreeGrafter"/>
</dbReference>
<feature type="transmembrane region" description="Helical" evidence="9">
    <location>
        <begin position="187"/>
        <end position="210"/>
    </location>
</feature>
<dbReference type="InterPro" id="IPR017452">
    <property type="entry name" value="GPCR_Rhodpsn_7TM"/>
</dbReference>
<keyword evidence="7" id="KW-0675">Receptor</keyword>
<dbReference type="PROSITE" id="PS50262">
    <property type="entry name" value="G_PROTEIN_RECEP_F1_2"/>
    <property type="match status" value="1"/>
</dbReference>
<evidence type="ECO:0000256" key="8">
    <source>
        <dbReference type="ARBA" id="ARBA00023224"/>
    </source>
</evidence>
<feature type="transmembrane region" description="Helical" evidence="9">
    <location>
        <begin position="136"/>
        <end position="158"/>
    </location>
</feature>
<evidence type="ECO:0000256" key="4">
    <source>
        <dbReference type="ARBA" id="ARBA00022989"/>
    </source>
</evidence>
<feature type="transmembrane region" description="Helical" evidence="9">
    <location>
        <begin position="6"/>
        <end position="32"/>
    </location>
</feature>
<dbReference type="PANTHER" id="PTHR24229:SF40">
    <property type="entry name" value="ALLATOSTATIN C RECEPTOR 1-RELATED"/>
    <property type="match status" value="1"/>
</dbReference>
<keyword evidence="5" id="KW-0297">G-protein coupled receptor</keyword>
<evidence type="ECO:0000256" key="5">
    <source>
        <dbReference type="ARBA" id="ARBA00023040"/>
    </source>
</evidence>
<keyword evidence="8" id="KW-0807">Transducer</keyword>
<keyword evidence="6 9" id="KW-0472">Membrane</keyword>
<dbReference type="Pfam" id="PF00001">
    <property type="entry name" value="7tm_1"/>
    <property type="match status" value="1"/>
</dbReference>
<dbReference type="PANTHER" id="PTHR24229">
    <property type="entry name" value="NEUROPEPTIDES RECEPTOR"/>
    <property type="match status" value="1"/>
</dbReference>
<feature type="transmembrane region" description="Helical" evidence="9">
    <location>
        <begin position="246"/>
        <end position="268"/>
    </location>
</feature>
<name>A0A8S1EUA3_9PELO</name>
<keyword evidence="12" id="KW-1185">Reference proteome</keyword>
<evidence type="ECO:0000256" key="2">
    <source>
        <dbReference type="ARBA" id="ARBA00022475"/>
    </source>
</evidence>
<evidence type="ECO:0000256" key="3">
    <source>
        <dbReference type="ARBA" id="ARBA00022692"/>
    </source>
</evidence>
<keyword evidence="4 9" id="KW-1133">Transmembrane helix</keyword>
<keyword evidence="3 9" id="KW-0812">Transmembrane</keyword>
<accession>A0A8S1EUA3</accession>
<comment type="subcellular location">
    <subcellularLocation>
        <location evidence="1">Cell membrane</location>
        <topology evidence="1">Multi-pass membrane protein</topology>
    </subcellularLocation>
</comment>
<dbReference type="OrthoDB" id="5824311at2759"/>
<feature type="transmembrane region" description="Helical" evidence="9">
    <location>
        <begin position="274"/>
        <end position="296"/>
    </location>
</feature>
<dbReference type="GO" id="GO:0043005">
    <property type="term" value="C:neuron projection"/>
    <property type="evidence" value="ECO:0007669"/>
    <property type="project" value="TreeGrafter"/>
</dbReference>
<dbReference type="EMBL" id="CADEPM010000003">
    <property type="protein sequence ID" value="CAB3403635.1"/>
    <property type="molecule type" value="Genomic_DNA"/>
</dbReference>
<dbReference type="GO" id="GO:0005886">
    <property type="term" value="C:plasma membrane"/>
    <property type="evidence" value="ECO:0007669"/>
    <property type="project" value="UniProtKB-SubCell"/>
</dbReference>
<sequence>MPQTDWVLVAQGINTVAYVITIIVGVVGNLWVSWKVGIVFLFGRKSLVPRNIIILILLICIADLLVLSHLILYVHFQIYQQWVFGSLICKSFYCIEVVNKLLIPLVLVQISRASYESVRLTQTLNKNRAAPFASHFYTFFGVCVVIALTVMVFVINFADTRTYHIPRKGLLKKVTVCSFHPPHPYEISFNILAFVFGYVFTSAAYVYFYLRVPILLKRRYSSVKTNSSTTRLNWVSILRIRRTVTAFVLVYMTCWTPYWMLFWFLSFYPVVSSWMVVISTFTHLLPYVSCTAYPVILTAINKGIRSAHSTIMSSQRKKFNTIREGAYQMITTQLGVVQTWLREDNRQTDNSRRFRWSSSAGVSNEKTTSFDEVDL</sequence>
<evidence type="ECO:0000256" key="1">
    <source>
        <dbReference type="ARBA" id="ARBA00004651"/>
    </source>
</evidence>
<evidence type="ECO:0000256" key="7">
    <source>
        <dbReference type="ARBA" id="ARBA00023170"/>
    </source>
</evidence>